<feature type="binding site" evidence="7">
    <location>
        <position position="218"/>
    </location>
    <ligand>
        <name>Zn(2+)</name>
        <dbReference type="ChEBI" id="CHEBI:29105"/>
    </ligand>
</feature>
<evidence type="ECO:0000256" key="6">
    <source>
        <dbReference type="ARBA" id="ARBA00048348"/>
    </source>
</evidence>
<comment type="catalytic activity">
    <reaction evidence="6 8">
        <text>hydrogencarbonate + H(+) = CO2 + H2O</text>
        <dbReference type="Rhea" id="RHEA:10748"/>
        <dbReference type="ChEBI" id="CHEBI:15377"/>
        <dbReference type="ChEBI" id="CHEBI:15378"/>
        <dbReference type="ChEBI" id="CHEBI:16526"/>
        <dbReference type="ChEBI" id="CHEBI:17544"/>
        <dbReference type="EC" id="4.2.1.1"/>
    </reaction>
</comment>
<dbReference type="Gene3D" id="3.40.1050.10">
    <property type="entry name" value="Carbonic anhydrase"/>
    <property type="match status" value="1"/>
</dbReference>
<comment type="function">
    <text evidence="1 8">Reversible hydration of carbon dioxide.</text>
</comment>
<evidence type="ECO:0000256" key="1">
    <source>
        <dbReference type="ARBA" id="ARBA00002904"/>
    </source>
</evidence>
<dbReference type="InterPro" id="IPR001765">
    <property type="entry name" value="Carbonic_anhydrase"/>
</dbReference>
<feature type="binding site" evidence="7">
    <location>
        <position position="159"/>
    </location>
    <ligand>
        <name>Zn(2+)</name>
        <dbReference type="ChEBI" id="CHEBI:29105"/>
    </ligand>
</feature>
<reference evidence="9" key="1">
    <citation type="submission" date="2015-02" db="EMBL/GenBank/DDBJ databases">
        <title>A transcriptome of Wollemia nobilis - a relic of Gondwana.</title>
        <authorList>
            <person name="Chia J.Y."/>
            <person name="Leong Y.S."/>
            <person name="Abdul Karim S."/>
            <person name="Wan Azmi N."/>
            <person name="Hercus R."/>
            <person name="Croft L."/>
        </authorList>
    </citation>
    <scope>NUCLEOTIDE SEQUENCE</scope>
    <source>
        <strain evidence="9">MaeBrown</strain>
        <tissue evidence="9">Leaf</tissue>
    </source>
</reference>
<dbReference type="GO" id="GO:0004089">
    <property type="term" value="F:carbonate dehydratase activity"/>
    <property type="evidence" value="ECO:0007669"/>
    <property type="project" value="UniProtKB-UniRule"/>
</dbReference>
<dbReference type="SUPFAM" id="SSF53056">
    <property type="entry name" value="beta-carbonic anhydrase, cab"/>
    <property type="match status" value="1"/>
</dbReference>
<dbReference type="EMBL" id="GCHU01011133">
    <property type="protein sequence ID" value="JAG87820.1"/>
    <property type="molecule type" value="Transcribed_RNA"/>
</dbReference>
<evidence type="ECO:0000256" key="4">
    <source>
        <dbReference type="ARBA" id="ARBA00022833"/>
    </source>
</evidence>
<evidence type="ECO:0000256" key="5">
    <source>
        <dbReference type="ARBA" id="ARBA00023239"/>
    </source>
</evidence>
<protein>
    <recommendedName>
        <fullName evidence="3 8">Carbonic anhydrase</fullName>
        <ecNumber evidence="3 8">4.2.1.1</ecNumber>
    </recommendedName>
    <alternativeName>
        <fullName evidence="8">Carbonate dehydratase</fullName>
    </alternativeName>
</protein>
<dbReference type="PANTHER" id="PTHR11002">
    <property type="entry name" value="CARBONIC ANHYDRASE"/>
    <property type="match status" value="1"/>
</dbReference>
<organism evidence="9">
    <name type="scientific">Wollemia nobilis</name>
    <dbReference type="NCBI Taxonomy" id="56998"/>
    <lineage>
        <taxon>Eukaryota</taxon>
        <taxon>Viridiplantae</taxon>
        <taxon>Streptophyta</taxon>
        <taxon>Embryophyta</taxon>
        <taxon>Tracheophyta</taxon>
        <taxon>Spermatophyta</taxon>
        <taxon>Pinopsida</taxon>
        <taxon>Pinidae</taxon>
        <taxon>Conifers II</taxon>
        <taxon>Araucariales</taxon>
        <taxon>Araucariaceae</taxon>
        <taxon>Wollemia</taxon>
    </lineage>
</organism>
<feature type="binding site" evidence="7">
    <location>
        <position position="157"/>
    </location>
    <ligand>
        <name>Zn(2+)</name>
        <dbReference type="ChEBI" id="CHEBI:29105"/>
    </ligand>
</feature>
<name>A0A0C9QSW0_9CONI</name>
<dbReference type="InterPro" id="IPR036874">
    <property type="entry name" value="Carbonic_anhydrase_sf"/>
</dbReference>
<keyword evidence="5 8" id="KW-0456">Lyase</keyword>
<evidence type="ECO:0000313" key="9">
    <source>
        <dbReference type="EMBL" id="JAG87820.1"/>
    </source>
</evidence>
<dbReference type="InterPro" id="IPR045066">
    <property type="entry name" value="Beta_CA_cladeB"/>
</dbReference>
<dbReference type="PANTHER" id="PTHR11002:SF78">
    <property type="entry name" value="BETA CARBONIC ANHYDRASE 4"/>
    <property type="match status" value="1"/>
</dbReference>
<dbReference type="FunFam" id="3.40.1050.10:FF:000003">
    <property type="entry name" value="Carbonic anhydrase"/>
    <property type="match status" value="1"/>
</dbReference>
<feature type="binding site" evidence="7">
    <location>
        <position position="221"/>
    </location>
    <ligand>
        <name>Zn(2+)</name>
        <dbReference type="ChEBI" id="CHEBI:29105"/>
    </ligand>
</feature>
<dbReference type="InterPro" id="IPR015892">
    <property type="entry name" value="Carbonic_anhydrase_CS"/>
</dbReference>
<dbReference type="AlphaFoldDB" id="A0A0C9QSW0"/>
<dbReference type="Pfam" id="PF00484">
    <property type="entry name" value="Pro_CA"/>
    <property type="match status" value="1"/>
</dbReference>
<sequence>MDKKGPPRLGVNPSLNSKLDLLLSSSSIQFWPSVRTAEEFGSRGSILDHNTMASTDSYDAAIYGLAQLLKQEPSLRSVAAKKIEEITKELEKQVQEKETTNGVEHETQQLVDELAFNPIEKIKNGFCRFKGEVYNKEKELFSKLSKGQSPKFMVFACSDSRVCPSHVLKFNLGEAFVVRNIANMVPPYQKTGHSIGSGAAIEYAVLHLKVENIMVMGHSCCGGIKGLMSIPDDGSTKTDFIEDWVKICHQAKSNVKKTCETSSMEELCTACENEAVNVSLGNLVTYPFVREAVLQKKLALHGAHYDFVNGSLKRWSFDLSINNAEKFE</sequence>
<evidence type="ECO:0000256" key="8">
    <source>
        <dbReference type="RuleBase" id="RU003956"/>
    </source>
</evidence>
<evidence type="ECO:0000256" key="3">
    <source>
        <dbReference type="ARBA" id="ARBA00012925"/>
    </source>
</evidence>
<dbReference type="PROSITE" id="PS00705">
    <property type="entry name" value="PROK_CO2_ANHYDRASE_2"/>
    <property type="match status" value="1"/>
</dbReference>
<comment type="cofactor">
    <cofactor evidence="7">
        <name>Zn(2+)</name>
        <dbReference type="ChEBI" id="CHEBI:29105"/>
    </cofactor>
    <text evidence="7">Binds 1 zinc ion per subunit.</text>
</comment>
<dbReference type="SMART" id="SM00947">
    <property type="entry name" value="Pro_CA"/>
    <property type="match status" value="1"/>
</dbReference>
<dbReference type="GO" id="GO:0015976">
    <property type="term" value="P:carbon utilization"/>
    <property type="evidence" value="ECO:0007669"/>
    <property type="project" value="InterPro"/>
</dbReference>
<proteinExistence type="inferred from homology"/>
<accession>A0A0C9QSW0</accession>
<evidence type="ECO:0000256" key="2">
    <source>
        <dbReference type="ARBA" id="ARBA00006217"/>
    </source>
</evidence>
<dbReference type="GO" id="GO:0008270">
    <property type="term" value="F:zinc ion binding"/>
    <property type="evidence" value="ECO:0007669"/>
    <property type="project" value="UniProtKB-UniRule"/>
</dbReference>
<dbReference type="PROSITE" id="PS00704">
    <property type="entry name" value="PROK_CO2_ANHYDRASE_1"/>
    <property type="match status" value="1"/>
</dbReference>
<evidence type="ECO:0000256" key="7">
    <source>
        <dbReference type="PIRSR" id="PIRSR601765-1"/>
    </source>
</evidence>
<keyword evidence="7" id="KW-0479">Metal-binding</keyword>
<comment type="similarity">
    <text evidence="2 8">Belongs to the beta-class carbonic anhydrase family.</text>
</comment>
<dbReference type="CDD" id="cd00884">
    <property type="entry name" value="beta_CA_cladeB"/>
    <property type="match status" value="1"/>
</dbReference>
<dbReference type="EC" id="4.2.1.1" evidence="3 8"/>
<keyword evidence="4 7" id="KW-0862">Zinc</keyword>